<dbReference type="Pfam" id="PF00953">
    <property type="entry name" value="Glycos_transf_4"/>
    <property type="match status" value="1"/>
</dbReference>
<proteinExistence type="predicted"/>
<comment type="cofactor">
    <cofactor evidence="7">
        <name>Mg(2+)</name>
        <dbReference type="ChEBI" id="CHEBI:18420"/>
    </cofactor>
</comment>
<dbReference type="RefSeq" id="WP_016523543.1">
    <property type="nucleotide sequence ID" value="NZ_KE332517.1"/>
</dbReference>
<keyword evidence="7" id="KW-0479">Metal-binding</keyword>
<dbReference type="CDD" id="cd06853">
    <property type="entry name" value="GT_WecA_like"/>
    <property type="match status" value="1"/>
</dbReference>
<keyword evidence="4 8" id="KW-0812">Transmembrane</keyword>
<feature type="transmembrane region" description="Helical" evidence="8">
    <location>
        <begin position="52"/>
        <end position="73"/>
    </location>
</feature>
<dbReference type="PANTHER" id="PTHR22926">
    <property type="entry name" value="PHOSPHO-N-ACETYLMURAMOYL-PENTAPEPTIDE-TRANSFERASE"/>
    <property type="match status" value="1"/>
</dbReference>
<accession>A0AA87TEL7</accession>
<gene>
    <name evidence="9" type="ORF">HMPREF9195_01606</name>
</gene>
<keyword evidence="3" id="KW-0808">Transferase</keyword>
<dbReference type="GO" id="GO:0016780">
    <property type="term" value="F:phosphotransferase activity, for other substituted phosphate groups"/>
    <property type="evidence" value="ECO:0007669"/>
    <property type="project" value="InterPro"/>
</dbReference>
<feature type="transmembrane region" description="Helical" evidence="8">
    <location>
        <begin position="251"/>
        <end position="272"/>
    </location>
</feature>
<comment type="caution">
    <text evidence="9">The sequence shown here is derived from an EMBL/GenBank/DDBJ whole genome shotgun (WGS) entry which is preliminary data.</text>
</comment>
<dbReference type="GO" id="GO:0044038">
    <property type="term" value="P:cell wall macromolecule biosynthetic process"/>
    <property type="evidence" value="ECO:0007669"/>
    <property type="project" value="TreeGrafter"/>
</dbReference>
<evidence type="ECO:0000256" key="5">
    <source>
        <dbReference type="ARBA" id="ARBA00022989"/>
    </source>
</evidence>
<evidence type="ECO:0000256" key="1">
    <source>
        <dbReference type="ARBA" id="ARBA00004651"/>
    </source>
</evidence>
<evidence type="ECO:0000313" key="9">
    <source>
        <dbReference type="EMBL" id="EPF28397.1"/>
    </source>
</evidence>
<sequence>MQLTNMQFILFTMLIPCTISAFFVYLVILFAKRHNLYDDVGGRKIHTGKIPRLGGVGFFSAFVLSVFIIYFTFPGSIVVTRQFTAIIIGGCLIFFMGLWDDLKNWKAIYKLIIQLIAASIVVYAGFRFTRISFGPIGLFIPLGIFAYPITVLWIAGVTNAVNLMDGIDGQVGCLSVSLLISYIILFFKDSSPHFSMIYTCIILGAAIIGFLFFNLSRPKAKIFMGDAGSQFLGFVLAILPLVPRNDGYETAAAPFAIIFLMLPIFDMIAAIWRRIRDKKPIREGDRMHLHHKLMLIGYSPRGALVTVMILQIIIDIFVTLAVISQGLMALATLIGLLLVGILFFTLIHFEKEKHLAHDDTTIPKNVQ</sequence>
<feature type="transmembrane region" description="Helical" evidence="8">
    <location>
        <begin position="79"/>
        <end position="99"/>
    </location>
</feature>
<organism evidence="9 10">
    <name type="scientific">Treponema medium ATCC 700293</name>
    <dbReference type="NCBI Taxonomy" id="1125700"/>
    <lineage>
        <taxon>Bacteria</taxon>
        <taxon>Pseudomonadati</taxon>
        <taxon>Spirochaetota</taxon>
        <taxon>Spirochaetia</taxon>
        <taxon>Spirochaetales</taxon>
        <taxon>Treponemataceae</taxon>
        <taxon>Treponema</taxon>
    </lineage>
</organism>
<feature type="transmembrane region" description="Helical" evidence="8">
    <location>
        <begin position="326"/>
        <end position="347"/>
    </location>
</feature>
<feature type="transmembrane region" description="Helical" evidence="8">
    <location>
        <begin position="293"/>
        <end position="314"/>
    </location>
</feature>
<evidence type="ECO:0000256" key="8">
    <source>
        <dbReference type="SAM" id="Phobius"/>
    </source>
</evidence>
<protein>
    <submittedName>
        <fullName evidence="9">Uncharacterized protein</fullName>
    </submittedName>
</protein>
<dbReference type="GO" id="GO:0005886">
    <property type="term" value="C:plasma membrane"/>
    <property type="evidence" value="ECO:0007669"/>
    <property type="project" value="UniProtKB-SubCell"/>
</dbReference>
<dbReference type="Proteomes" id="UP000014634">
    <property type="component" value="Unassembled WGS sequence"/>
</dbReference>
<keyword evidence="7" id="KW-0460">Magnesium</keyword>
<dbReference type="EMBL" id="ATFE01000012">
    <property type="protein sequence ID" value="EPF28397.1"/>
    <property type="molecule type" value="Genomic_DNA"/>
</dbReference>
<comment type="subcellular location">
    <subcellularLocation>
        <location evidence="1">Cell membrane</location>
        <topology evidence="1">Multi-pass membrane protein</topology>
    </subcellularLocation>
</comment>
<evidence type="ECO:0000256" key="7">
    <source>
        <dbReference type="PIRSR" id="PIRSR600715-1"/>
    </source>
</evidence>
<evidence type="ECO:0000313" key="10">
    <source>
        <dbReference type="Proteomes" id="UP000014634"/>
    </source>
</evidence>
<evidence type="ECO:0000256" key="6">
    <source>
        <dbReference type="ARBA" id="ARBA00023136"/>
    </source>
</evidence>
<feature type="binding site" evidence="7">
    <location>
        <position position="226"/>
    </location>
    <ligand>
        <name>Mg(2+)</name>
        <dbReference type="ChEBI" id="CHEBI:18420"/>
    </ligand>
</feature>
<dbReference type="GO" id="GO:0009103">
    <property type="term" value="P:lipopolysaccharide biosynthetic process"/>
    <property type="evidence" value="ECO:0007669"/>
    <property type="project" value="TreeGrafter"/>
</dbReference>
<dbReference type="PANTHER" id="PTHR22926:SF3">
    <property type="entry name" value="UNDECAPRENYL-PHOSPHATE ALPHA-N-ACETYLGLUCOSAMINYL 1-PHOSPHATE TRANSFERASE"/>
    <property type="match status" value="1"/>
</dbReference>
<dbReference type="AlphaFoldDB" id="A0AA87TEL7"/>
<feature type="transmembrane region" description="Helical" evidence="8">
    <location>
        <begin position="193"/>
        <end position="215"/>
    </location>
</feature>
<dbReference type="GO" id="GO:0071555">
    <property type="term" value="P:cell wall organization"/>
    <property type="evidence" value="ECO:0007669"/>
    <property type="project" value="TreeGrafter"/>
</dbReference>
<evidence type="ECO:0000256" key="3">
    <source>
        <dbReference type="ARBA" id="ARBA00022679"/>
    </source>
</evidence>
<keyword evidence="6 8" id="KW-0472">Membrane</keyword>
<reference evidence="9 10" key="1">
    <citation type="submission" date="2013-04" db="EMBL/GenBank/DDBJ databases">
        <title>The Genome Sequence of Treponema medium ATCC 700293.</title>
        <authorList>
            <consortium name="The Broad Institute Genomics Platform"/>
            <person name="Earl A."/>
            <person name="Ward D."/>
            <person name="Feldgarden M."/>
            <person name="Gevers D."/>
            <person name="Leonetti C."/>
            <person name="Blanton J.M."/>
            <person name="Dewhirst F.E."/>
            <person name="Izard J."/>
            <person name="Walker B."/>
            <person name="Young S."/>
            <person name="Zeng Q."/>
            <person name="Gargeya S."/>
            <person name="Fitzgerald M."/>
            <person name="Haas B."/>
            <person name="Abouelleil A."/>
            <person name="Allen A.W."/>
            <person name="Alvarado L."/>
            <person name="Arachchi H.M."/>
            <person name="Berlin A.M."/>
            <person name="Chapman S.B."/>
            <person name="Gainer-Dewar J."/>
            <person name="Goldberg J."/>
            <person name="Griggs A."/>
            <person name="Gujja S."/>
            <person name="Hansen M."/>
            <person name="Howarth C."/>
            <person name="Imamovic A."/>
            <person name="Ireland A."/>
            <person name="Larimer J."/>
            <person name="McCowan C."/>
            <person name="Murphy C."/>
            <person name="Pearson M."/>
            <person name="Poon T.W."/>
            <person name="Priest M."/>
            <person name="Roberts A."/>
            <person name="Saif S."/>
            <person name="Shea T."/>
            <person name="Sisk P."/>
            <person name="Sykes S."/>
            <person name="Wortman J."/>
            <person name="Nusbaum C."/>
            <person name="Birren B."/>
        </authorList>
    </citation>
    <scope>NUCLEOTIDE SEQUENCE [LARGE SCALE GENOMIC DNA]</scope>
    <source>
        <strain evidence="9 10">ATCC 700293</strain>
    </source>
</reference>
<keyword evidence="2" id="KW-1003">Cell membrane</keyword>
<feature type="transmembrane region" description="Helical" evidence="8">
    <location>
        <begin position="111"/>
        <end position="129"/>
    </location>
</feature>
<keyword evidence="5 8" id="KW-1133">Transmembrane helix</keyword>
<feature type="transmembrane region" description="Helical" evidence="8">
    <location>
        <begin position="135"/>
        <end position="155"/>
    </location>
</feature>
<feature type="binding site" evidence="7">
    <location>
        <position position="162"/>
    </location>
    <ligand>
        <name>Mg(2+)</name>
        <dbReference type="ChEBI" id="CHEBI:18420"/>
    </ligand>
</feature>
<feature type="transmembrane region" description="Helical" evidence="8">
    <location>
        <begin position="167"/>
        <end position="187"/>
    </location>
</feature>
<feature type="transmembrane region" description="Helical" evidence="8">
    <location>
        <begin position="6"/>
        <end position="31"/>
    </location>
</feature>
<name>A0AA87TEL7_TREMD</name>
<evidence type="ECO:0000256" key="4">
    <source>
        <dbReference type="ARBA" id="ARBA00022692"/>
    </source>
</evidence>
<dbReference type="InterPro" id="IPR000715">
    <property type="entry name" value="Glycosyl_transferase_4"/>
</dbReference>
<evidence type="ECO:0000256" key="2">
    <source>
        <dbReference type="ARBA" id="ARBA00022475"/>
    </source>
</evidence>
<dbReference type="GO" id="GO:0046872">
    <property type="term" value="F:metal ion binding"/>
    <property type="evidence" value="ECO:0007669"/>
    <property type="project" value="UniProtKB-KW"/>
</dbReference>